<proteinExistence type="predicted"/>
<dbReference type="InterPro" id="IPR043504">
    <property type="entry name" value="Peptidase_S1_PA_chymotrypsin"/>
</dbReference>
<name>J1Y8W4_9ALTE</name>
<organism evidence="4 5">
    <name type="scientific">Alishewanella aestuarii B11</name>
    <dbReference type="NCBI Taxonomy" id="1197174"/>
    <lineage>
        <taxon>Bacteria</taxon>
        <taxon>Pseudomonadati</taxon>
        <taxon>Pseudomonadota</taxon>
        <taxon>Gammaproteobacteria</taxon>
        <taxon>Alteromonadales</taxon>
        <taxon>Alteromonadaceae</taxon>
        <taxon>Alishewanella</taxon>
    </lineage>
</organism>
<evidence type="ECO:0000256" key="2">
    <source>
        <dbReference type="SAM" id="SignalP"/>
    </source>
</evidence>
<dbReference type="InterPro" id="IPR009003">
    <property type="entry name" value="Peptidase_S1_PA"/>
</dbReference>
<feature type="chain" id="PRO_5005685476" description="Peptidase S1 domain-containing protein" evidence="2">
    <location>
        <begin position="21"/>
        <end position="323"/>
    </location>
</feature>
<keyword evidence="5" id="KW-1185">Reference proteome</keyword>
<keyword evidence="1" id="KW-1133">Transmembrane helix</keyword>
<accession>J1Y8W4</accession>
<feature type="domain" description="Peptidase S1" evidence="3">
    <location>
        <begin position="43"/>
        <end position="297"/>
    </location>
</feature>
<dbReference type="EMBL" id="ALAB01000039">
    <property type="protein sequence ID" value="EJI84195.1"/>
    <property type="molecule type" value="Genomic_DNA"/>
</dbReference>
<dbReference type="InterPro" id="IPR001254">
    <property type="entry name" value="Trypsin_dom"/>
</dbReference>
<dbReference type="GO" id="GO:0004252">
    <property type="term" value="F:serine-type endopeptidase activity"/>
    <property type="evidence" value="ECO:0007669"/>
    <property type="project" value="InterPro"/>
</dbReference>
<feature type="signal peptide" evidence="2">
    <location>
        <begin position="1"/>
        <end position="20"/>
    </location>
</feature>
<dbReference type="PATRIC" id="fig|1197174.4.peg.2961"/>
<reference evidence="4 5" key="1">
    <citation type="journal article" date="2012" name="J. Bacteriol.">
        <title>Genome Sequence of Pectin-Degrading Alishewanella aestuarii Strain B11T, Isolated from Tidal Flat Sediment.</title>
        <authorList>
            <person name="Jung J."/>
            <person name="Choi S."/>
            <person name="Chun J."/>
            <person name="Park W."/>
        </authorList>
    </citation>
    <scope>NUCLEOTIDE SEQUENCE [LARGE SCALE GENOMIC DNA]</scope>
    <source>
        <strain evidence="4 5">B11</strain>
    </source>
</reference>
<dbReference type="PANTHER" id="PTHR24260:SF136">
    <property type="entry name" value="GH08193P-RELATED"/>
    <property type="match status" value="1"/>
</dbReference>
<dbReference type="Pfam" id="PF00089">
    <property type="entry name" value="Trypsin"/>
    <property type="match status" value="1"/>
</dbReference>
<keyword evidence="1" id="KW-0812">Transmembrane</keyword>
<evidence type="ECO:0000256" key="1">
    <source>
        <dbReference type="SAM" id="Phobius"/>
    </source>
</evidence>
<evidence type="ECO:0000313" key="5">
    <source>
        <dbReference type="Proteomes" id="UP000012043"/>
    </source>
</evidence>
<dbReference type="Gene3D" id="2.40.10.10">
    <property type="entry name" value="Trypsin-like serine proteases"/>
    <property type="match status" value="1"/>
</dbReference>
<dbReference type="InterPro" id="IPR051333">
    <property type="entry name" value="CLIP_Serine_Protease"/>
</dbReference>
<dbReference type="InterPro" id="IPR018114">
    <property type="entry name" value="TRYPSIN_HIS"/>
</dbReference>
<keyword evidence="1" id="KW-0472">Membrane</keyword>
<gene>
    <name evidence="4" type="ORF">AEST_30290</name>
</gene>
<dbReference type="PROSITE" id="PS50240">
    <property type="entry name" value="TRYPSIN_DOM"/>
    <property type="match status" value="1"/>
</dbReference>
<dbReference type="SMART" id="SM00020">
    <property type="entry name" value="Tryp_SPc"/>
    <property type="match status" value="1"/>
</dbReference>
<dbReference type="PANTHER" id="PTHR24260">
    <property type="match status" value="1"/>
</dbReference>
<dbReference type="Proteomes" id="UP000012043">
    <property type="component" value="Unassembled WGS sequence"/>
</dbReference>
<feature type="transmembrane region" description="Helical" evidence="1">
    <location>
        <begin position="299"/>
        <end position="318"/>
    </location>
</feature>
<evidence type="ECO:0000313" key="4">
    <source>
        <dbReference type="EMBL" id="EJI84195.1"/>
    </source>
</evidence>
<dbReference type="RefSeq" id="WP_008610062.1">
    <property type="nucleotide sequence ID" value="NZ_ALAB01000039.1"/>
</dbReference>
<sequence length="323" mass="34728">MKKSILITAACLFASHFATAGVIRHDVNDNLYRTIGVLPQFDSVGAILFDTPAGGFICSGTVVARNWVLTAAHCVDEATTMTFYSPVFNEDRSGYYHQAYTATSWVWHENWTGNLLAGWDIGLMYFENGIDAPIANLYTGSNEAGAITTHVGYGATGTGLTGANQAAGTRRGGQNVVDGAYSTEGTGGQLLWSDFDHPDPTAVDSWGDVHNDWVNFWYNYFGYGFTSENAALPFEYAIAGGDSGGGAFIFENGEWLLAGVHSLGSNINGNNIRSDYGDLFASTRVSALQDWIYSYIRPASVPAPAGLLLILGGLLLLARRRKA</sequence>
<protein>
    <recommendedName>
        <fullName evidence="3">Peptidase S1 domain-containing protein</fullName>
    </recommendedName>
</protein>
<comment type="caution">
    <text evidence="4">The sequence shown here is derived from an EMBL/GenBank/DDBJ whole genome shotgun (WGS) entry which is preliminary data.</text>
</comment>
<dbReference type="PROSITE" id="PS00134">
    <property type="entry name" value="TRYPSIN_HIS"/>
    <property type="match status" value="1"/>
</dbReference>
<keyword evidence="2" id="KW-0732">Signal</keyword>
<dbReference type="AlphaFoldDB" id="J1Y8W4"/>
<evidence type="ECO:0000259" key="3">
    <source>
        <dbReference type="PROSITE" id="PS50240"/>
    </source>
</evidence>
<dbReference type="SUPFAM" id="SSF50494">
    <property type="entry name" value="Trypsin-like serine proteases"/>
    <property type="match status" value="1"/>
</dbReference>
<dbReference type="GO" id="GO:0006508">
    <property type="term" value="P:proteolysis"/>
    <property type="evidence" value="ECO:0007669"/>
    <property type="project" value="InterPro"/>
</dbReference>